<dbReference type="Pfam" id="PF10646">
    <property type="entry name" value="Germane"/>
    <property type="match status" value="1"/>
</dbReference>
<evidence type="ECO:0000256" key="1">
    <source>
        <dbReference type="SAM" id="MobiDB-lite"/>
    </source>
</evidence>
<proteinExistence type="predicted"/>
<evidence type="ECO:0000259" key="3">
    <source>
        <dbReference type="SMART" id="SM00909"/>
    </source>
</evidence>
<dbReference type="Pfam" id="PF10647">
    <property type="entry name" value="Gmad1"/>
    <property type="match status" value="1"/>
</dbReference>
<name>A0A2I1P8Q2_9MICO</name>
<reference evidence="4 5" key="1">
    <citation type="submission" date="2017-12" db="EMBL/GenBank/DDBJ databases">
        <title>Phylogenetic diversity of female urinary microbiome.</title>
        <authorList>
            <person name="Thomas-White K."/>
            <person name="Wolfe A.J."/>
        </authorList>
    </citation>
    <scope>NUCLEOTIDE SEQUENCE [LARGE SCALE GENOMIC DNA]</scope>
    <source>
        <strain evidence="4 5">UMB1298</strain>
    </source>
</reference>
<sequence>MTPRPCRPARWWAAALLSTTLAGCSAIPEQSPVEQGPALDQAPRQEVSVEVEPPPQDATPEQVVTGFLRTGIDDTGDHRVGREYLTDAASASWEPGARVLVQDQRAGQGVTALAGDTVRVNLAVLGEVDASGRLTEAAPGERADLTFGLEQVDGQWRIDSLPSDTGIVLSQADFQRLYQPVDVHWGSPVSEELVPQRRWLRSGEGMTSALGRLQTEPVPRVLEGAVSTGVPAGTRLETAAVPVSEGTAVLRLSDTMVGADPAQRNLAWAQYAATMRQLPGVDAVSLFVGGNLVDAESDAVGERLSYPQGAGYSVVSVEVPLVLLHQRQALQAADPGSAELEPLAQPQELRVPSVPSRWDRMAVSADFRTVAAVDGRVLGVWREGALTTYTARGELSVPSMDPLGFLWTTQGQEEDTEVLVLDTSRRGGRPESLSVPWLGDEQVVQVRMSPDGARALVVLRGGGRDRVAVVGVVRGPGGEPTSLTEPRPIAPQVGGVQDLAWIDEHSVALLGTPGPDGEQKVWRSELGGWTELQGSVDNAVAVAAYPDEREDGLLVTTEGGRVLTKAGATWFVANVASEVVVPGR</sequence>
<dbReference type="SMART" id="SM00909">
    <property type="entry name" value="Germane"/>
    <property type="match status" value="1"/>
</dbReference>
<dbReference type="OrthoDB" id="3226781at2"/>
<dbReference type="EMBL" id="PKIZ01000021">
    <property type="protein sequence ID" value="PKZ41003.1"/>
    <property type="molecule type" value="Genomic_DNA"/>
</dbReference>
<evidence type="ECO:0000256" key="2">
    <source>
        <dbReference type="SAM" id="SignalP"/>
    </source>
</evidence>
<organism evidence="4 5">
    <name type="scientific">Kytococcus schroeteri</name>
    <dbReference type="NCBI Taxonomy" id="138300"/>
    <lineage>
        <taxon>Bacteria</taxon>
        <taxon>Bacillati</taxon>
        <taxon>Actinomycetota</taxon>
        <taxon>Actinomycetes</taxon>
        <taxon>Micrococcales</taxon>
        <taxon>Kytococcaceae</taxon>
        <taxon>Kytococcus</taxon>
    </lineage>
</organism>
<dbReference type="Proteomes" id="UP000234206">
    <property type="component" value="Unassembled WGS sequence"/>
</dbReference>
<dbReference type="InterPro" id="IPR018910">
    <property type="entry name" value="LpqB_C"/>
</dbReference>
<dbReference type="PROSITE" id="PS51257">
    <property type="entry name" value="PROKAR_LIPOPROTEIN"/>
    <property type="match status" value="1"/>
</dbReference>
<feature type="domain" description="GerMN" evidence="3">
    <location>
        <begin position="206"/>
        <end position="297"/>
    </location>
</feature>
<dbReference type="SUPFAM" id="SSF82171">
    <property type="entry name" value="DPP6 N-terminal domain-like"/>
    <property type="match status" value="1"/>
</dbReference>
<feature type="region of interest" description="Disordered" evidence="1">
    <location>
        <begin position="28"/>
        <end position="59"/>
    </location>
</feature>
<feature type="chain" id="PRO_5038427486" description="GerMN domain-containing protein" evidence="2">
    <location>
        <begin position="27"/>
        <end position="584"/>
    </location>
</feature>
<dbReference type="RefSeq" id="WP_101850019.1">
    <property type="nucleotide sequence ID" value="NZ_PKIZ01000021.1"/>
</dbReference>
<keyword evidence="5" id="KW-1185">Reference proteome</keyword>
<gene>
    <name evidence="4" type="ORF">CYJ76_10050</name>
</gene>
<protein>
    <recommendedName>
        <fullName evidence="3">GerMN domain-containing protein</fullName>
    </recommendedName>
</protein>
<accession>A0A2I1P8Q2</accession>
<evidence type="ECO:0000313" key="5">
    <source>
        <dbReference type="Proteomes" id="UP000234206"/>
    </source>
</evidence>
<keyword evidence="2" id="KW-0732">Signal</keyword>
<dbReference type="InterPro" id="IPR019606">
    <property type="entry name" value="GerMN"/>
</dbReference>
<evidence type="ECO:0000313" key="4">
    <source>
        <dbReference type="EMBL" id="PKZ41003.1"/>
    </source>
</evidence>
<dbReference type="AlphaFoldDB" id="A0A2I1P8Q2"/>
<dbReference type="InterPro" id="IPR059026">
    <property type="entry name" value="LpqB_N"/>
</dbReference>
<dbReference type="Pfam" id="PF25976">
    <property type="entry name" value="LpqB_N"/>
    <property type="match status" value="1"/>
</dbReference>
<feature type="signal peptide" evidence="2">
    <location>
        <begin position="1"/>
        <end position="26"/>
    </location>
</feature>
<comment type="caution">
    <text evidence="4">The sequence shown here is derived from an EMBL/GenBank/DDBJ whole genome shotgun (WGS) entry which is preliminary data.</text>
</comment>